<evidence type="ECO:0000313" key="8">
    <source>
        <dbReference type="Proteomes" id="UP000284868"/>
    </source>
</evidence>
<feature type="transmembrane region" description="Helical" evidence="6">
    <location>
        <begin position="374"/>
        <end position="396"/>
    </location>
</feature>
<dbReference type="EMBL" id="QRPK01000068">
    <property type="protein sequence ID" value="RHM07146.1"/>
    <property type="molecule type" value="Genomic_DNA"/>
</dbReference>
<dbReference type="OrthoDB" id="9768187at2"/>
<feature type="transmembrane region" description="Helical" evidence="6">
    <location>
        <begin position="20"/>
        <end position="41"/>
    </location>
</feature>
<protein>
    <submittedName>
        <fullName evidence="7">FtsW/RodA/SpoVE family cell cycle protein</fullName>
    </submittedName>
</protein>
<feature type="transmembrane region" description="Helical" evidence="6">
    <location>
        <begin position="53"/>
        <end position="69"/>
    </location>
</feature>
<comment type="subcellular location">
    <subcellularLocation>
        <location evidence="1">Membrane</location>
        <topology evidence="1">Multi-pass membrane protein</topology>
    </subcellularLocation>
</comment>
<evidence type="ECO:0000256" key="4">
    <source>
        <dbReference type="ARBA" id="ARBA00022989"/>
    </source>
</evidence>
<feature type="transmembrane region" description="Helical" evidence="6">
    <location>
        <begin position="336"/>
        <end position="354"/>
    </location>
</feature>
<evidence type="ECO:0000256" key="5">
    <source>
        <dbReference type="ARBA" id="ARBA00023136"/>
    </source>
</evidence>
<feature type="transmembrane region" description="Helical" evidence="6">
    <location>
        <begin position="81"/>
        <end position="99"/>
    </location>
</feature>
<evidence type="ECO:0000256" key="3">
    <source>
        <dbReference type="ARBA" id="ARBA00022960"/>
    </source>
</evidence>
<evidence type="ECO:0000256" key="2">
    <source>
        <dbReference type="ARBA" id="ARBA00022692"/>
    </source>
</evidence>
<dbReference type="Pfam" id="PF01098">
    <property type="entry name" value="FTSW_RODA_SPOVE"/>
    <property type="match status" value="1"/>
</dbReference>
<evidence type="ECO:0000256" key="6">
    <source>
        <dbReference type="SAM" id="Phobius"/>
    </source>
</evidence>
<dbReference type="InterPro" id="IPR018365">
    <property type="entry name" value="Cell_cycle_FtsW-rel_CS"/>
</dbReference>
<feature type="transmembrane region" description="Helical" evidence="6">
    <location>
        <begin position="177"/>
        <end position="202"/>
    </location>
</feature>
<gene>
    <name evidence="7" type="ORF">DWZ83_09175</name>
</gene>
<keyword evidence="5 6" id="KW-0472">Membrane</keyword>
<feature type="transmembrane region" description="Helical" evidence="6">
    <location>
        <begin position="106"/>
        <end position="126"/>
    </location>
</feature>
<dbReference type="InterPro" id="IPR001182">
    <property type="entry name" value="FtsW/RodA"/>
</dbReference>
<dbReference type="Proteomes" id="UP000284868">
    <property type="component" value="Unassembled WGS sequence"/>
</dbReference>
<feature type="transmembrane region" description="Helical" evidence="6">
    <location>
        <begin position="298"/>
        <end position="324"/>
    </location>
</feature>
<keyword evidence="8" id="KW-1185">Reference proteome</keyword>
<keyword evidence="4 6" id="KW-1133">Transmembrane helix</keyword>
<comment type="caution">
    <text evidence="7">The sequence shown here is derived from an EMBL/GenBank/DDBJ whole genome shotgun (WGS) entry which is preliminary data.</text>
</comment>
<dbReference type="PANTHER" id="PTHR30474:SF1">
    <property type="entry name" value="PEPTIDOGLYCAN GLYCOSYLTRANSFERASE MRDB"/>
    <property type="match status" value="1"/>
</dbReference>
<dbReference type="GO" id="GO:0005886">
    <property type="term" value="C:plasma membrane"/>
    <property type="evidence" value="ECO:0007669"/>
    <property type="project" value="TreeGrafter"/>
</dbReference>
<dbReference type="GO" id="GO:0008360">
    <property type="term" value="P:regulation of cell shape"/>
    <property type="evidence" value="ECO:0007669"/>
    <property type="project" value="UniProtKB-KW"/>
</dbReference>
<keyword evidence="3" id="KW-0133">Cell shape</keyword>
<keyword evidence="2 6" id="KW-0812">Transmembrane</keyword>
<sequence length="404" mass="44616">MKNYLSKSKSPNHIDMLLALYLVLMAVVSLISIYSSFGLIGEAAGMQNLIKQAGFYVLGFLVIAILIYIGNDGILELAKLAYWILMGCLVLLVIGHLYYKFTGNERFLYLITTVNGATSWFNFPVIGSFQPSEYMKIVLIILTAGIIDEHNQNNPTESYEMDFSLFMEVAKWALPPVVLILLQPDTGVVLIIGISLLAMVICSGIKREWLIVLGSILVIGLILFFYMYFFQFDLLNKLIGGTNGYRLQRITTWLNPESDISNAGMQTYTALMVIGSAGLSGYGMGANLVFIPEAHTDFIFAVIGQSWGFIGCVAILALCLALDIHLCRIATKSHNMFEKYFICGILGLLLYQQFQNIGMIIGLLPVTGITLPLISYGGSSILSYLAAFGIIMNASIRNNTNEFI</sequence>
<dbReference type="GO" id="GO:0032153">
    <property type="term" value="C:cell division site"/>
    <property type="evidence" value="ECO:0007669"/>
    <property type="project" value="TreeGrafter"/>
</dbReference>
<dbReference type="PANTHER" id="PTHR30474">
    <property type="entry name" value="CELL CYCLE PROTEIN"/>
    <property type="match status" value="1"/>
</dbReference>
<feature type="transmembrane region" description="Helical" evidence="6">
    <location>
        <begin position="209"/>
        <end position="229"/>
    </location>
</feature>
<dbReference type="PROSITE" id="PS00428">
    <property type="entry name" value="FTSW_RODA_SPOVE"/>
    <property type="match status" value="1"/>
</dbReference>
<reference evidence="7 8" key="1">
    <citation type="submission" date="2018-08" db="EMBL/GenBank/DDBJ databases">
        <title>A genome reference for cultivated species of the human gut microbiota.</title>
        <authorList>
            <person name="Zou Y."/>
            <person name="Xue W."/>
            <person name="Luo G."/>
        </authorList>
    </citation>
    <scope>NUCLEOTIDE SEQUENCE [LARGE SCALE GENOMIC DNA]</scope>
    <source>
        <strain evidence="7 8">AF35-6BH</strain>
    </source>
</reference>
<proteinExistence type="predicted"/>
<dbReference type="AlphaFoldDB" id="A0A415P3D5"/>
<dbReference type="RefSeq" id="WP_004798641.1">
    <property type="nucleotide sequence ID" value="NZ_CABKNA010000005.1"/>
</dbReference>
<dbReference type="GO" id="GO:0015648">
    <property type="term" value="F:lipid-linked peptidoglycan transporter activity"/>
    <property type="evidence" value="ECO:0007669"/>
    <property type="project" value="TreeGrafter"/>
</dbReference>
<accession>A0A415P3D5</accession>
<dbReference type="GeneID" id="92793046"/>
<dbReference type="GO" id="GO:0051301">
    <property type="term" value="P:cell division"/>
    <property type="evidence" value="ECO:0007669"/>
    <property type="project" value="InterPro"/>
</dbReference>
<name>A0A415P3D5_9FIRM</name>
<organism evidence="7 8">
    <name type="scientific">Amedibacillus dolichus</name>
    <dbReference type="NCBI Taxonomy" id="31971"/>
    <lineage>
        <taxon>Bacteria</taxon>
        <taxon>Bacillati</taxon>
        <taxon>Bacillota</taxon>
        <taxon>Erysipelotrichia</taxon>
        <taxon>Erysipelotrichales</taxon>
        <taxon>Erysipelotrichaceae</taxon>
        <taxon>Amedibacillus</taxon>
    </lineage>
</organism>
<evidence type="ECO:0000313" key="7">
    <source>
        <dbReference type="EMBL" id="RHM07146.1"/>
    </source>
</evidence>
<evidence type="ECO:0000256" key="1">
    <source>
        <dbReference type="ARBA" id="ARBA00004141"/>
    </source>
</evidence>